<dbReference type="CDD" id="cd20734">
    <property type="entry name" value="PoNe_RHS-like"/>
    <property type="match status" value="1"/>
</dbReference>
<evidence type="ECO:0000256" key="1">
    <source>
        <dbReference type="SAM" id="MobiDB-lite"/>
    </source>
</evidence>
<comment type="caution">
    <text evidence="2">The sequence shown here is derived from an EMBL/GenBank/DDBJ whole genome shotgun (WGS) entry which is preliminary data.</text>
</comment>
<dbReference type="AlphaFoldDB" id="A0A7X2YZI1"/>
<evidence type="ECO:0000313" key="2">
    <source>
        <dbReference type="EMBL" id="MUG44318.1"/>
    </source>
</evidence>
<gene>
    <name evidence="2" type="ORF">GNP95_04820</name>
</gene>
<dbReference type="OrthoDB" id="95423at2"/>
<evidence type="ECO:0000313" key="3">
    <source>
        <dbReference type="Proteomes" id="UP000447876"/>
    </source>
</evidence>
<organism evidence="2 3">
    <name type="scientific">Paenibacillus woosongensis</name>
    <dbReference type="NCBI Taxonomy" id="307580"/>
    <lineage>
        <taxon>Bacteria</taxon>
        <taxon>Bacillati</taxon>
        <taxon>Bacillota</taxon>
        <taxon>Bacilli</taxon>
        <taxon>Bacillales</taxon>
        <taxon>Paenibacillaceae</taxon>
        <taxon>Paenibacillus</taxon>
    </lineage>
</organism>
<dbReference type="EMBL" id="WNZW01000001">
    <property type="protein sequence ID" value="MUG44318.1"/>
    <property type="molecule type" value="Genomic_DNA"/>
</dbReference>
<protein>
    <submittedName>
        <fullName evidence="2">Uncharacterized protein</fullName>
    </submittedName>
</protein>
<sequence length="115" mass="12656">MKELEEEAAKKAAKGAEEAIPEIPKKKPYQELKDRARLAVTNAEKGQVGEDLADLVMQRTGRIKVPSKVGSNNGFDGLYFKYSKEGGIVDIIINESKFGKARLGKTLMGKQMSNK</sequence>
<dbReference type="Proteomes" id="UP000447876">
    <property type="component" value="Unassembled WGS sequence"/>
</dbReference>
<name>A0A7X2YZI1_9BACL</name>
<dbReference type="RefSeq" id="WP_155609713.1">
    <property type="nucleotide sequence ID" value="NZ_WNZW01000001.1"/>
</dbReference>
<proteinExistence type="predicted"/>
<accession>A0A7X2YZI1</accession>
<reference evidence="2 3" key="1">
    <citation type="submission" date="2019-11" db="EMBL/GenBank/DDBJ databases">
        <title>Draft genome sequences of five Paenibacillus species of dairy origin.</title>
        <authorList>
            <person name="Olajide A.M."/>
            <person name="Chen S."/>
            <person name="Lapointe G."/>
        </authorList>
    </citation>
    <scope>NUCLEOTIDE SEQUENCE [LARGE SCALE GENOMIC DNA]</scope>
    <source>
        <strain evidence="2 3">12CR55</strain>
    </source>
</reference>
<feature type="region of interest" description="Disordered" evidence="1">
    <location>
        <begin position="1"/>
        <end position="27"/>
    </location>
</feature>